<feature type="region of interest" description="Disordered" evidence="2">
    <location>
        <begin position="277"/>
        <end position="297"/>
    </location>
</feature>
<dbReference type="Proteomes" id="UP000007879">
    <property type="component" value="Unassembled WGS sequence"/>
</dbReference>
<dbReference type="InterPro" id="IPR011029">
    <property type="entry name" value="DEATH-like_dom_sf"/>
</dbReference>
<dbReference type="Gene3D" id="1.10.533.10">
    <property type="entry name" value="Death Domain, Fas"/>
    <property type="match status" value="1"/>
</dbReference>
<dbReference type="Pfam" id="PF00531">
    <property type="entry name" value="Death"/>
    <property type="match status" value="1"/>
</dbReference>
<dbReference type="GO" id="GO:0007165">
    <property type="term" value="P:signal transduction"/>
    <property type="evidence" value="ECO:0007669"/>
    <property type="project" value="InterPro"/>
</dbReference>
<sequence length="572" mass="66137">MEMHPACRIFACYSLNQFLVSALPQLYIDLCRAGLIKEMILSRYRQGEELLGEIKEAVCANCKKLKAFADILCKYTATDDIGYSIMRDYREVYWSGDKVGPGPFIYLRKSVILEFKLMRLKLGETFFKVGLITIFNSQSPSIDDIKHVLGIYYTLFRRQLAQCKDISGILQLLCDKSPLDDISLLEAFVNEFNIKEAKPVIEEYKGVVKEFKMKYCLFLEEELLKVPSLLESVTVVTDKDTSDLVLKDVQRLSSAKSPYDVKLKVIRDDGSWKVRKQESYADSDVGPTLQSKDTTLTTEVPAGTAEKDEDQVMLLQEKVKSIQKELEEEKEPCIVIGKDYEALRSDNELTHKQLEELQKKLKEEIQTSSSLMKQKEAALREKEELLIKIDDLQQELELQQVKDHKEVSEQALVEQKEEYKILQETETVHTCTYISKGDISQLSVILEPVEDDWYHIGQCLEVKESVLTEIKEMTPVDSRLTHVLETWCHEKDRTITELKESLKRMDRDDILEGLQELPTGHYTMNNDEEYDIDVKDSYDEVKNQIETENKEIQTTQTTLEKEIQFNYLVPSQ</sequence>
<keyword evidence="5" id="KW-1185">Reference proteome</keyword>
<keyword evidence="1" id="KW-0175">Coiled coil</keyword>
<evidence type="ECO:0000313" key="5">
    <source>
        <dbReference type="Proteomes" id="UP000007879"/>
    </source>
</evidence>
<dbReference type="EnsemblMetazoa" id="XM_020006418.1">
    <property type="protein sequence ID" value="XP_019861977.1"/>
    <property type="gene ID" value="LOC109590521"/>
</dbReference>
<organism evidence="4 5">
    <name type="scientific">Amphimedon queenslandica</name>
    <name type="common">Sponge</name>
    <dbReference type="NCBI Taxonomy" id="400682"/>
    <lineage>
        <taxon>Eukaryota</taxon>
        <taxon>Metazoa</taxon>
        <taxon>Porifera</taxon>
        <taxon>Demospongiae</taxon>
        <taxon>Heteroscleromorpha</taxon>
        <taxon>Haplosclerida</taxon>
        <taxon>Niphatidae</taxon>
        <taxon>Amphimedon</taxon>
    </lineage>
</organism>
<feature type="compositionally biased region" description="Polar residues" evidence="2">
    <location>
        <begin position="288"/>
        <end position="297"/>
    </location>
</feature>
<dbReference type="KEGG" id="aqu:109590521"/>
<evidence type="ECO:0000313" key="4">
    <source>
        <dbReference type="EnsemblMetazoa" id="XP_019861977.1"/>
    </source>
</evidence>
<name>A0AAN0JXQ5_AMPQE</name>
<evidence type="ECO:0000259" key="3">
    <source>
        <dbReference type="PROSITE" id="PS50017"/>
    </source>
</evidence>
<dbReference type="InterPro" id="IPR000488">
    <property type="entry name" value="Death_dom"/>
</dbReference>
<reference evidence="5" key="1">
    <citation type="journal article" date="2010" name="Nature">
        <title>The Amphimedon queenslandica genome and the evolution of animal complexity.</title>
        <authorList>
            <person name="Srivastava M."/>
            <person name="Simakov O."/>
            <person name="Chapman J."/>
            <person name="Fahey B."/>
            <person name="Gauthier M.E."/>
            <person name="Mitros T."/>
            <person name="Richards G.S."/>
            <person name="Conaco C."/>
            <person name="Dacre M."/>
            <person name="Hellsten U."/>
            <person name="Larroux C."/>
            <person name="Putnam N.H."/>
            <person name="Stanke M."/>
            <person name="Adamska M."/>
            <person name="Darling A."/>
            <person name="Degnan S.M."/>
            <person name="Oakley T.H."/>
            <person name="Plachetzki D.C."/>
            <person name="Zhai Y."/>
            <person name="Adamski M."/>
            <person name="Calcino A."/>
            <person name="Cummins S.F."/>
            <person name="Goodstein D.M."/>
            <person name="Harris C."/>
            <person name="Jackson D.J."/>
            <person name="Leys S.P."/>
            <person name="Shu S."/>
            <person name="Woodcroft B.J."/>
            <person name="Vervoort M."/>
            <person name="Kosik K.S."/>
            <person name="Manning G."/>
            <person name="Degnan B.M."/>
            <person name="Rokhsar D.S."/>
        </authorList>
    </citation>
    <scope>NUCLEOTIDE SEQUENCE [LARGE SCALE GENOMIC DNA]</scope>
</reference>
<feature type="coiled-coil region" evidence="1">
    <location>
        <begin position="305"/>
        <end position="425"/>
    </location>
</feature>
<dbReference type="SUPFAM" id="SSF47986">
    <property type="entry name" value="DEATH domain"/>
    <property type="match status" value="1"/>
</dbReference>
<proteinExistence type="predicted"/>
<reference evidence="4" key="2">
    <citation type="submission" date="2024-06" db="UniProtKB">
        <authorList>
            <consortium name="EnsemblMetazoa"/>
        </authorList>
    </citation>
    <scope>IDENTIFICATION</scope>
</reference>
<feature type="domain" description="Death" evidence="3">
    <location>
        <begin position="438"/>
        <end position="518"/>
    </location>
</feature>
<protein>
    <recommendedName>
        <fullName evidence="3">Death domain-containing protein</fullName>
    </recommendedName>
</protein>
<evidence type="ECO:0000256" key="2">
    <source>
        <dbReference type="SAM" id="MobiDB-lite"/>
    </source>
</evidence>
<accession>A0AAN0JXQ5</accession>
<evidence type="ECO:0000256" key="1">
    <source>
        <dbReference type="SAM" id="Coils"/>
    </source>
</evidence>
<dbReference type="PROSITE" id="PS50017">
    <property type="entry name" value="DEATH_DOMAIN"/>
    <property type="match status" value="1"/>
</dbReference>
<dbReference type="RefSeq" id="XP_019861977.1">
    <property type="nucleotide sequence ID" value="XM_020006418.1"/>
</dbReference>
<dbReference type="GeneID" id="109590521"/>
<dbReference type="AlphaFoldDB" id="A0AAN0JXQ5"/>
<dbReference type="CDD" id="cd01670">
    <property type="entry name" value="Death"/>
    <property type="match status" value="1"/>
</dbReference>